<sequence>MPLQFVKSNKGSNQLVYDGYIYTRDRKYNGKELWKCVEFNEYKCLGRVHTFNDEIVKTVNEHNHVKRFEEIEARKAMNQVKEIAATTIETPQQIIATVSGIINIAAIPKLPEVPNVKRTIRRSRQRANNVPANPTSLQQIILPDKYKITNK</sequence>
<keyword evidence="2" id="KW-0863">Zinc-finger</keyword>
<dbReference type="VEuPathDB" id="VectorBase:LDEU014040"/>
<proteinExistence type="predicted"/>
<comment type="caution">
    <text evidence="5">The sequence shown here is derived from an EMBL/GenBank/DDBJ whole genome shotgun (WGS) entry which is preliminary data.</text>
</comment>
<feature type="domain" description="FLYWCH-type" evidence="4">
    <location>
        <begin position="5"/>
        <end position="64"/>
    </location>
</feature>
<feature type="non-terminal residue" evidence="5">
    <location>
        <position position="151"/>
    </location>
</feature>
<evidence type="ECO:0000313" key="5">
    <source>
        <dbReference type="EMBL" id="RWS13379.1"/>
    </source>
</evidence>
<dbReference type="Pfam" id="PF04500">
    <property type="entry name" value="FLYWCH"/>
    <property type="match status" value="1"/>
</dbReference>
<protein>
    <recommendedName>
        <fullName evidence="4">FLYWCH-type domain-containing protein</fullName>
    </recommendedName>
</protein>
<gene>
    <name evidence="5" type="ORF">B4U80_01955</name>
</gene>
<evidence type="ECO:0000313" key="6">
    <source>
        <dbReference type="Proteomes" id="UP000288716"/>
    </source>
</evidence>
<dbReference type="OrthoDB" id="3066195at2759"/>
<dbReference type="AlphaFoldDB" id="A0A443RDM8"/>
<dbReference type="InterPro" id="IPR007588">
    <property type="entry name" value="Znf_FLYWCH"/>
</dbReference>
<dbReference type="Gene3D" id="2.20.25.240">
    <property type="match status" value="1"/>
</dbReference>
<evidence type="ECO:0000256" key="1">
    <source>
        <dbReference type="ARBA" id="ARBA00022723"/>
    </source>
</evidence>
<organism evidence="5 6">
    <name type="scientific">Leptotrombidium deliense</name>
    <dbReference type="NCBI Taxonomy" id="299467"/>
    <lineage>
        <taxon>Eukaryota</taxon>
        <taxon>Metazoa</taxon>
        <taxon>Ecdysozoa</taxon>
        <taxon>Arthropoda</taxon>
        <taxon>Chelicerata</taxon>
        <taxon>Arachnida</taxon>
        <taxon>Acari</taxon>
        <taxon>Acariformes</taxon>
        <taxon>Trombidiformes</taxon>
        <taxon>Prostigmata</taxon>
        <taxon>Anystina</taxon>
        <taxon>Parasitengona</taxon>
        <taxon>Trombiculoidea</taxon>
        <taxon>Trombiculidae</taxon>
        <taxon>Leptotrombidium</taxon>
    </lineage>
</organism>
<keyword evidence="3" id="KW-0862">Zinc</keyword>
<keyword evidence="1" id="KW-0479">Metal-binding</keyword>
<evidence type="ECO:0000259" key="4">
    <source>
        <dbReference type="Pfam" id="PF04500"/>
    </source>
</evidence>
<dbReference type="GO" id="GO:0008270">
    <property type="term" value="F:zinc ion binding"/>
    <property type="evidence" value="ECO:0007669"/>
    <property type="project" value="UniProtKB-KW"/>
</dbReference>
<accession>A0A443RDM8</accession>
<name>A0A443RDM8_9ACAR</name>
<dbReference type="Proteomes" id="UP000288716">
    <property type="component" value="Unassembled WGS sequence"/>
</dbReference>
<dbReference type="STRING" id="299467.A0A443RDM8"/>
<reference evidence="5 6" key="1">
    <citation type="journal article" date="2018" name="Gigascience">
        <title>Genomes of trombidid mites reveal novel predicted allergens and laterally-transferred genes associated with secondary metabolism.</title>
        <authorList>
            <person name="Dong X."/>
            <person name="Chaisiri K."/>
            <person name="Xia D."/>
            <person name="Armstrong S.D."/>
            <person name="Fang Y."/>
            <person name="Donnelly M.J."/>
            <person name="Kadowaki T."/>
            <person name="McGarry J.W."/>
            <person name="Darby A.C."/>
            <person name="Makepeace B.L."/>
        </authorList>
    </citation>
    <scope>NUCLEOTIDE SEQUENCE [LARGE SCALE GENOMIC DNA]</scope>
    <source>
        <strain evidence="5">UoL-UT</strain>
    </source>
</reference>
<evidence type="ECO:0000256" key="2">
    <source>
        <dbReference type="ARBA" id="ARBA00022771"/>
    </source>
</evidence>
<dbReference type="EMBL" id="NCKV01048275">
    <property type="protein sequence ID" value="RWS13379.1"/>
    <property type="molecule type" value="Genomic_DNA"/>
</dbReference>
<keyword evidence="6" id="KW-1185">Reference proteome</keyword>
<evidence type="ECO:0000256" key="3">
    <source>
        <dbReference type="ARBA" id="ARBA00022833"/>
    </source>
</evidence>